<dbReference type="EMBL" id="BAUJ01000074">
    <property type="protein sequence ID" value="GAD91212.1"/>
    <property type="molecule type" value="Genomic_DNA"/>
</dbReference>
<dbReference type="GO" id="GO:0006270">
    <property type="term" value="P:DNA replication initiation"/>
    <property type="evidence" value="ECO:0007669"/>
    <property type="project" value="InterPro"/>
</dbReference>
<comment type="similarity">
    <text evidence="1">Belongs to the initiator RepB protein family.</text>
</comment>
<dbReference type="InterPro" id="IPR000525">
    <property type="entry name" value="Initiator_Rep_WH1"/>
</dbReference>
<dbReference type="RefSeq" id="WP_023405504.1">
    <property type="nucleotide sequence ID" value="NZ_BAUJ01000074.1"/>
</dbReference>
<evidence type="ECO:0000256" key="1">
    <source>
        <dbReference type="ARBA" id="ARBA00038283"/>
    </source>
</evidence>
<proteinExistence type="inferred from homology"/>
<feature type="domain" description="Initiator Rep protein WH1" evidence="2">
    <location>
        <begin position="18"/>
        <end position="165"/>
    </location>
</feature>
<keyword evidence="4" id="KW-1185">Reference proteome</keyword>
<protein>
    <recommendedName>
        <fullName evidence="2">Initiator Rep protein WH1 domain-containing protein</fullName>
    </recommendedName>
</protein>
<dbReference type="SUPFAM" id="SSF46785">
    <property type="entry name" value="Winged helix' DNA-binding domain"/>
    <property type="match status" value="2"/>
</dbReference>
<dbReference type="AlphaFoldDB" id="V5FRC6"/>
<dbReference type="Proteomes" id="UP000017800">
    <property type="component" value="Unassembled WGS sequence"/>
</dbReference>
<dbReference type="Gene3D" id="1.10.10.10">
    <property type="entry name" value="Winged helix-like DNA-binding domain superfamily/Winged helix DNA-binding domain"/>
    <property type="match status" value="2"/>
</dbReference>
<dbReference type="GO" id="GO:0003887">
    <property type="term" value="F:DNA-directed DNA polymerase activity"/>
    <property type="evidence" value="ECO:0007669"/>
    <property type="project" value="InterPro"/>
</dbReference>
<dbReference type="InterPro" id="IPR036390">
    <property type="entry name" value="WH_DNA-bd_sf"/>
</dbReference>
<gene>
    <name evidence="3" type="ORF">VHA01S_074_00030</name>
</gene>
<evidence type="ECO:0000259" key="2">
    <source>
        <dbReference type="Pfam" id="PF01051"/>
    </source>
</evidence>
<dbReference type="Pfam" id="PF01051">
    <property type="entry name" value="Rep3_N"/>
    <property type="match status" value="1"/>
</dbReference>
<reference evidence="3 4" key="1">
    <citation type="submission" date="2013-10" db="EMBL/GenBank/DDBJ databases">
        <authorList>
            <person name="Ichikawa N."/>
            <person name="Kimura A."/>
            <person name="Ohji S."/>
            <person name="Hosoyama A."/>
            <person name="Fujita N."/>
        </authorList>
    </citation>
    <scope>NUCLEOTIDE SEQUENCE [LARGE SCALE GENOMIC DNA]</scope>
    <source>
        <strain evidence="3 4">NBRC 102217</strain>
    </source>
</reference>
<accession>V5FRC6</accession>
<organism evidence="3 4">
    <name type="scientific">Vibrio halioticoli NBRC 102217</name>
    <dbReference type="NCBI Taxonomy" id="1219072"/>
    <lineage>
        <taxon>Bacteria</taxon>
        <taxon>Pseudomonadati</taxon>
        <taxon>Pseudomonadota</taxon>
        <taxon>Gammaproteobacteria</taxon>
        <taxon>Vibrionales</taxon>
        <taxon>Vibrionaceae</taxon>
        <taxon>Vibrio</taxon>
    </lineage>
</organism>
<name>V5FRC6_9VIBR</name>
<reference evidence="3 4" key="2">
    <citation type="submission" date="2013-11" db="EMBL/GenBank/DDBJ databases">
        <title>Whole genome shotgun sequence of Vibrio halioticoli NBRC 102217.</title>
        <authorList>
            <person name="Isaki S."/>
            <person name="Kimura A."/>
            <person name="Ohji S."/>
            <person name="Hosoyama A."/>
            <person name="Fujita N."/>
            <person name="Hashimoto M."/>
            <person name="Hosoyama Y."/>
            <person name="Yamazoe A."/>
        </authorList>
    </citation>
    <scope>NUCLEOTIDE SEQUENCE [LARGE SCALE GENOMIC DNA]</scope>
    <source>
        <strain evidence="3 4">NBRC 102217</strain>
    </source>
</reference>
<comment type="caution">
    <text evidence="3">The sequence shown here is derived from an EMBL/GenBank/DDBJ whole genome shotgun (WGS) entry which is preliminary data.</text>
</comment>
<dbReference type="eggNOG" id="COG5527">
    <property type="taxonomic scope" value="Bacteria"/>
</dbReference>
<evidence type="ECO:0000313" key="4">
    <source>
        <dbReference type="Proteomes" id="UP000017800"/>
    </source>
</evidence>
<sequence length="356" mass="41029">MNSKNAYPVVSDKLPLHIKKGHQLVFSRQDLSSREADLFALMIANMGAADWDGNQTPYYEFTSHNLTGWLNIESKHVGTLLSPVAERLSTRKIGIESKDHKGDLEFQYQPLFKRISYKNGVLTMVPNDLLRTEYIAYNQGFALINTKNFLELKREYSKRLYELLSRFKDQGTHIGKRSLVELKGLFGLLDEKGKLRSDKTSFANNGVFLQRCIRESIHELMANPSTNKELVFYEGPSGNLGYEPFKHGRSIAAIEFKVRWVKKGAVQELNDADAMATIKKLENKRLSQRQELETKELYLLKSAYEHFGRLERVASIEATLEKRNKETTEPQQVTQEVDDFFKKIEELESQFPDSDY</sequence>
<evidence type="ECO:0000313" key="3">
    <source>
        <dbReference type="EMBL" id="GAD91212.1"/>
    </source>
</evidence>
<dbReference type="InterPro" id="IPR036388">
    <property type="entry name" value="WH-like_DNA-bd_sf"/>
</dbReference>
<dbReference type="OrthoDB" id="5810823at2"/>